<dbReference type="Proteomes" id="UP000588098">
    <property type="component" value="Unassembled WGS sequence"/>
</dbReference>
<dbReference type="EMBL" id="JACHJL010000016">
    <property type="protein sequence ID" value="MBB5938498.1"/>
    <property type="molecule type" value="Genomic_DNA"/>
</dbReference>
<name>A0A7W9QDW7_9ACTN</name>
<organism evidence="3 4">
    <name type="scientific">Streptomyces zagrosensis</name>
    <dbReference type="NCBI Taxonomy" id="1042984"/>
    <lineage>
        <taxon>Bacteria</taxon>
        <taxon>Bacillati</taxon>
        <taxon>Actinomycetota</taxon>
        <taxon>Actinomycetes</taxon>
        <taxon>Kitasatosporales</taxon>
        <taxon>Streptomycetaceae</taxon>
        <taxon>Streptomyces</taxon>
    </lineage>
</organism>
<evidence type="ECO:0000259" key="2">
    <source>
        <dbReference type="Pfam" id="PF13472"/>
    </source>
</evidence>
<dbReference type="SUPFAM" id="SSF52266">
    <property type="entry name" value="SGNH hydrolase"/>
    <property type="match status" value="1"/>
</dbReference>
<feature type="domain" description="SGNH hydrolase-type esterase" evidence="2">
    <location>
        <begin position="260"/>
        <end position="451"/>
    </location>
</feature>
<gene>
    <name evidence="3" type="ORF">FHS42_005587</name>
</gene>
<accession>A0A7W9QDW7</accession>
<dbReference type="PANTHER" id="PTHR43784:SF2">
    <property type="entry name" value="GDSL-LIKE LIPASE_ACYLHYDROLASE, PUTATIVE (AFU_ORTHOLOGUE AFUA_2G00820)-RELATED"/>
    <property type="match status" value="1"/>
</dbReference>
<dbReference type="AlphaFoldDB" id="A0A7W9QDW7"/>
<feature type="region of interest" description="Disordered" evidence="1">
    <location>
        <begin position="48"/>
        <end position="83"/>
    </location>
</feature>
<dbReference type="PANTHER" id="PTHR43784">
    <property type="entry name" value="GDSL-LIKE LIPASE/ACYLHYDROLASE, PUTATIVE (AFU_ORTHOLOGUE AFUA_2G00820)-RELATED"/>
    <property type="match status" value="1"/>
</dbReference>
<dbReference type="RefSeq" id="WP_246495438.1">
    <property type="nucleotide sequence ID" value="NZ_JACHJL010000016.1"/>
</dbReference>
<evidence type="ECO:0000313" key="3">
    <source>
        <dbReference type="EMBL" id="MBB5938498.1"/>
    </source>
</evidence>
<dbReference type="CDD" id="cd01830">
    <property type="entry name" value="XynE_like"/>
    <property type="match status" value="1"/>
</dbReference>
<feature type="compositionally biased region" description="Basic and acidic residues" evidence="1">
    <location>
        <begin position="58"/>
        <end position="81"/>
    </location>
</feature>
<reference evidence="3 4" key="1">
    <citation type="submission" date="2020-08" db="EMBL/GenBank/DDBJ databases">
        <title>Genomic Encyclopedia of Type Strains, Phase III (KMG-III): the genomes of soil and plant-associated and newly described type strains.</title>
        <authorList>
            <person name="Whitman W."/>
        </authorList>
    </citation>
    <scope>NUCLEOTIDE SEQUENCE [LARGE SCALE GENOMIC DNA]</scope>
    <source>
        <strain evidence="3 4">CECT 8305</strain>
    </source>
</reference>
<dbReference type="Gene3D" id="3.40.50.1110">
    <property type="entry name" value="SGNH hydrolase"/>
    <property type="match status" value="1"/>
</dbReference>
<evidence type="ECO:0000313" key="4">
    <source>
        <dbReference type="Proteomes" id="UP000588098"/>
    </source>
</evidence>
<dbReference type="InterPro" id="IPR053140">
    <property type="entry name" value="GDSL_Rv0518-like"/>
</dbReference>
<keyword evidence="4" id="KW-1185">Reference proteome</keyword>
<proteinExistence type="predicted"/>
<dbReference type="Pfam" id="PF13472">
    <property type="entry name" value="Lipase_GDSL_2"/>
    <property type="match status" value="1"/>
</dbReference>
<protein>
    <submittedName>
        <fullName evidence="3">Lysophospholipase L1-like esterase</fullName>
    </submittedName>
</protein>
<comment type="caution">
    <text evidence="3">The sequence shown here is derived from an EMBL/GenBank/DDBJ whole genome shotgun (WGS) entry which is preliminary data.</text>
</comment>
<dbReference type="InterPro" id="IPR013830">
    <property type="entry name" value="SGNH_hydro"/>
</dbReference>
<sequence length="462" mass="49717">MSNRTHDMPAGRGTDRAQRRLRVAVRPLAVLFSAGALLVLPPSPIPVSEASAPAKSTADAERHNAERRDAERHNAERHDAAKWQGGWATSIQPPGRGLFPNWSQQGFHQQTLRQVIRVSTGGTGARFKLSNRYGTSALKVAGATVGRTDRGAAVRKGTSRPLTFDEQGAVTIPVGGEVFTDALSLRVRALESLTVTLYLAEPTGPATYHMSASATSYRALGDHRPNESGEAFTETSASWYYLSDVEIQSKAHGRRNGVVAFGDSITDGFASTIDGDNRYPDELAERFVRQGRPRSVLNHGISGNMITFGTPGTGESGVDRFAKDVLAEPEVKTVIVLEGINDIGLGGTPGGQIPDVSVEQLITAHRNVIRQAHAKGLKVIGATLVPFKGAGYYTERGETKRDALNEWIRTSRAYDAVIDLDHTLADPTDPDRLTPAYDSGDHLHPSDAGYHAMAEAIDIDAL</sequence>
<evidence type="ECO:0000256" key="1">
    <source>
        <dbReference type="SAM" id="MobiDB-lite"/>
    </source>
</evidence>
<dbReference type="InterPro" id="IPR036514">
    <property type="entry name" value="SGNH_hydro_sf"/>
</dbReference>